<dbReference type="Proteomes" id="UP001595975">
    <property type="component" value="Unassembled WGS sequence"/>
</dbReference>
<dbReference type="EMBL" id="JBHSOF010000015">
    <property type="protein sequence ID" value="MFC5664173.1"/>
    <property type="molecule type" value="Genomic_DNA"/>
</dbReference>
<proteinExistence type="predicted"/>
<dbReference type="RefSeq" id="WP_380225876.1">
    <property type="nucleotide sequence ID" value="NZ_JBHSOF010000015.1"/>
</dbReference>
<protein>
    <recommendedName>
        <fullName evidence="3">Glyoxalase</fullName>
    </recommendedName>
</protein>
<evidence type="ECO:0000313" key="1">
    <source>
        <dbReference type="EMBL" id="MFC5664173.1"/>
    </source>
</evidence>
<organism evidence="1 2">
    <name type="scientific">Kitasatospora misakiensis</name>
    <dbReference type="NCBI Taxonomy" id="67330"/>
    <lineage>
        <taxon>Bacteria</taxon>
        <taxon>Bacillati</taxon>
        <taxon>Actinomycetota</taxon>
        <taxon>Actinomycetes</taxon>
        <taxon>Kitasatosporales</taxon>
        <taxon>Streptomycetaceae</taxon>
        <taxon>Kitasatospora</taxon>
    </lineage>
</organism>
<sequence length="56" mass="5960">MPKAGRYHEGVPCWVELGAAGLGRARRFYGGLFAWEFVELPGRTVSRSSGCGSSAA</sequence>
<accession>A0ABW0X320</accession>
<dbReference type="InterPro" id="IPR029068">
    <property type="entry name" value="Glyas_Bleomycin-R_OHBP_Dase"/>
</dbReference>
<evidence type="ECO:0008006" key="3">
    <source>
        <dbReference type="Google" id="ProtNLM"/>
    </source>
</evidence>
<gene>
    <name evidence="1" type="ORF">ACFP3U_14410</name>
</gene>
<name>A0ABW0X320_9ACTN</name>
<dbReference type="Gene3D" id="3.10.180.10">
    <property type="entry name" value="2,3-Dihydroxybiphenyl 1,2-Dioxygenase, domain 1"/>
    <property type="match status" value="1"/>
</dbReference>
<comment type="caution">
    <text evidence="1">The sequence shown here is derived from an EMBL/GenBank/DDBJ whole genome shotgun (WGS) entry which is preliminary data.</text>
</comment>
<keyword evidence="2" id="KW-1185">Reference proteome</keyword>
<evidence type="ECO:0000313" key="2">
    <source>
        <dbReference type="Proteomes" id="UP001595975"/>
    </source>
</evidence>
<reference evidence="2" key="1">
    <citation type="journal article" date="2019" name="Int. J. Syst. Evol. Microbiol.">
        <title>The Global Catalogue of Microorganisms (GCM) 10K type strain sequencing project: providing services to taxonomists for standard genome sequencing and annotation.</title>
        <authorList>
            <consortium name="The Broad Institute Genomics Platform"/>
            <consortium name="The Broad Institute Genome Sequencing Center for Infectious Disease"/>
            <person name="Wu L."/>
            <person name="Ma J."/>
        </authorList>
    </citation>
    <scope>NUCLEOTIDE SEQUENCE [LARGE SCALE GENOMIC DNA]</scope>
    <source>
        <strain evidence="2">CGMCC 4.1437</strain>
    </source>
</reference>